<dbReference type="InterPro" id="IPR005531">
    <property type="entry name" value="Asp23"/>
</dbReference>
<dbReference type="EMBL" id="CP019688">
    <property type="protein sequence ID" value="AQQ14357.1"/>
    <property type="molecule type" value="Genomic_DNA"/>
</dbReference>
<dbReference type="Proteomes" id="UP000217209">
    <property type="component" value="Chromosome"/>
</dbReference>
<evidence type="ECO:0008006" key="5">
    <source>
        <dbReference type="Google" id="ProtNLM"/>
    </source>
</evidence>
<dbReference type="RefSeq" id="WP_095659213.1">
    <property type="nucleotide sequence ID" value="NZ_CALTZW010000022.1"/>
</dbReference>
<dbReference type="KEGG" id="cgv:CGLAU_01850"/>
<sequence length="349" mass="37410">MDTSFYHISEKAVERVANAAVLTVPGVRALDAKLAGLAGRSFPRVDVHLDRALGIAAIETEIATTYPAPVAAITDAVRATIIAHVRTLCGLDVSKVKVTVANVEADADGGRVTWDEVTHHYAAVQPTPIRISPSEVTSPVTKERVPLTPIEARSLLEDLRDVTVPAPPEVEHVEVPEAPSVQTNGFVADPQPLAEISVPAPGPVRVPMTPEPRPLRVVAIPPQRDVMPISVRPTPVRSPRTPAPVDIASVFAEPITITPVYAAPAHPLKPVDIHSAMRLEPVSLPARAPLKEILVERQPLIPVAVPPAQRLRPVAPPRPTPVHHPTAPAPAPLKQITIEPVEKYYDRTS</sequence>
<dbReference type="OrthoDB" id="4425844at2"/>
<feature type="compositionally biased region" description="Pro residues" evidence="2">
    <location>
        <begin position="314"/>
        <end position="331"/>
    </location>
</feature>
<dbReference type="Pfam" id="PF03780">
    <property type="entry name" value="Asp23"/>
    <property type="match status" value="1"/>
</dbReference>
<reference evidence="3 4" key="1">
    <citation type="submission" date="2016-12" db="EMBL/GenBank/DDBJ databases">
        <authorList>
            <person name="Song W.-J."/>
            <person name="Kurnit D.M."/>
        </authorList>
    </citation>
    <scope>NUCLEOTIDE SEQUENCE [LARGE SCALE GENOMIC DNA]</scope>
    <source>
        <strain evidence="3 4">DSM 30827</strain>
    </source>
</reference>
<evidence type="ECO:0000256" key="1">
    <source>
        <dbReference type="ARBA" id="ARBA00005721"/>
    </source>
</evidence>
<dbReference type="AlphaFoldDB" id="A0A1Q2HU38"/>
<evidence type="ECO:0000313" key="3">
    <source>
        <dbReference type="EMBL" id="AQQ14357.1"/>
    </source>
</evidence>
<evidence type="ECO:0000313" key="4">
    <source>
        <dbReference type="Proteomes" id="UP000217209"/>
    </source>
</evidence>
<protein>
    <recommendedName>
        <fullName evidence="5">Asp23/Gls24 family envelope stress response protein</fullName>
    </recommendedName>
</protein>
<name>A0A1Q2HU38_9CORY</name>
<feature type="region of interest" description="Disordered" evidence="2">
    <location>
        <begin position="311"/>
        <end position="333"/>
    </location>
</feature>
<keyword evidence="4" id="KW-1185">Reference proteome</keyword>
<comment type="similarity">
    <text evidence="1">Belongs to the asp23 family.</text>
</comment>
<gene>
    <name evidence="3" type="ORF">CGLAU_01850</name>
</gene>
<accession>A0A1Q2HU38</accession>
<organism evidence="3 4">
    <name type="scientific">Corynebacterium glaucum</name>
    <dbReference type="NCBI Taxonomy" id="187491"/>
    <lineage>
        <taxon>Bacteria</taxon>
        <taxon>Bacillati</taxon>
        <taxon>Actinomycetota</taxon>
        <taxon>Actinomycetes</taxon>
        <taxon>Mycobacteriales</taxon>
        <taxon>Corynebacteriaceae</taxon>
        <taxon>Corynebacterium</taxon>
    </lineage>
</organism>
<evidence type="ECO:0000256" key="2">
    <source>
        <dbReference type="SAM" id="MobiDB-lite"/>
    </source>
</evidence>
<proteinExistence type="inferred from homology"/>